<dbReference type="Proteomes" id="UP000095300">
    <property type="component" value="Unassembled WGS sequence"/>
</dbReference>
<dbReference type="AlphaFoldDB" id="A0A1I8PPF8"/>
<name>A0A1I8PPF8_STOCA</name>
<protein>
    <submittedName>
        <fullName evidence="2">Uncharacterized protein</fullName>
    </submittedName>
</protein>
<keyword evidence="3" id="KW-1185">Reference proteome</keyword>
<feature type="signal peptide" evidence="1">
    <location>
        <begin position="1"/>
        <end position="22"/>
    </location>
</feature>
<evidence type="ECO:0000256" key="1">
    <source>
        <dbReference type="SAM" id="SignalP"/>
    </source>
</evidence>
<gene>
    <name evidence="2" type="primary">106088295</name>
</gene>
<sequence>MNDKTFVWCIFLALFSISSSWAKSVENDVNKITTNEVASSKESTENNAANAEEELTPKDQLLYFTLVAFRDMSLEYVDLAANISESLLTDEDLQPNQSTTIMEFRKNITQFLEQYKKYDGIEELFNLVDFYSNTTSHYFELTAETSAADMLKIKEKLDKYGSDELDREFENLFMKFGEQFCQKFDEYKSKLSAEELQQEKVMFDWLEEFKSIQNAEEKIFSFEKFFRFYEE</sequence>
<keyword evidence="1" id="KW-0732">Signal</keyword>
<proteinExistence type="predicted"/>
<dbReference type="EnsemblMetazoa" id="SCAU009898-RA">
    <property type="protein sequence ID" value="SCAU009898-PA"/>
    <property type="gene ID" value="SCAU009898"/>
</dbReference>
<dbReference type="VEuPathDB" id="VectorBase:SCAU009898"/>
<dbReference type="KEGG" id="scac:106088295"/>
<accession>A0A1I8PPF8</accession>
<feature type="chain" id="PRO_5009327113" evidence="1">
    <location>
        <begin position="23"/>
        <end position="231"/>
    </location>
</feature>
<evidence type="ECO:0000313" key="2">
    <source>
        <dbReference type="EnsemblMetazoa" id="SCAU009898-PA"/>
    </source>
</evidence>
<evidence type="ECO:0000313" key="3">
    <source>
        <dbReference type="Proteomes" id="UP000095300"/>
    </source>
</evidence>
<organism evidence="2 3">
    <name type="scientific">Stomoxys calcitrans</name>
    <name type="common">Stable fly</name>
    <name type="synonym">Conops calcitrans</name>
    <dbReference type="NCBI Taxonomy" id="35570"/>
    <lineage>
        <taxon>Eukaryota</taxon>
        <taxon>Metazoa</taxon>
        <taxon>Ecdysozoa</taxon>
        <taxon>Arthropoda</taxon>
        <taxon>Hexapoda</taxon>
        <taxon>Insecta</taxon>
        <taxon>Pterygota</taxon>
        <taxon>Neoptera</taxon>
        <taxon>Endopterygota</taxon>
        <taxon>Diptera</taxon>
        <taxon>Brachycera</taxon>
        <taxon>Muscomorpha</taxon>
        <taxon>Muscoidea</taxon>
        <taxon>Muscidae</taxon>
        <taxon>Stomoxys</taxon>
    </lineage>
</organism>
<reference evidence="2" key="1">
    <citation type="submission" date="2020-05" db="UniProtKB">
        <authorList>
            <consortium name="EnsemblMetazoa"/>
        </authorList>
    </citation>
    <scope>IDENTIFICATION</scope>
    <source>
        <strain evidence="2">USDA</strain>
    </source>
</reference>
<dbReference type="OrthoDB" id="8031411at2759"/>